<gene>
    <name evidence="3" type="ORF">BJ975_002394</name>
    <name evidence="2" type="ORF">IDH50_16225</name>
</gene>
<dbReference type="AlphaFoldDB" id="A0A8I0KN27"/>
<dbReference type="GO" id="GO:0016301">
    <property type="term" value="F:kinase activity"/>
    <property type="evidence" value="ECO:0007669"/>
    <property type="project" value="UniProtKB-KW"/>
</dbReference>
<dbReference type="Pfam" id="PF00480">
    <property type="entry name" value="ROK"/>
    <property type="match status" value="1"/>
</dbReference>
<reference evidence="2" key="2">
    <citation type="submission" date="2020-09" db="EMBL/GenBank/DDBJ databases">
        <title>Novel species in genus Aeromicrobium.</title>
        <authorList>
            <person name="Zhang G."/>
        </authorList>
    </citation>
    <scope>NUCLEOTIDE SEQUENCE</scope>
    <source>
        <strain evidence="2">SSW1-57</strain>
    </source>
</reference>
<dbReference type="Gene3D" id="1.10.10.10">
    <property type="entry name" value="Winged helix-like DNA-binding domain superfamily/Winged helix DNA-binding domain"/>
    <property type="match status" value="1"/>
</dbReference>
<evidence type="ECO:0000313" key="2">
    <source>
        <dbReference type="EMBL" id="MBD1271793.1"/>
    </source>
</evidence>
<dbReference type="RefSeq" id="WP_179426246.1">
    <property type="nucleotide sequence ID" value="NZ_BAAAMP010000002.1"/>
</dbReference>
<dbReference type="PROSITE" id="PS01125">
    <property type="entry name" value="ROK"/>
    <property type="match status" value="1"/>
</dbReference>
<dbReference type="InterPro" id="IPR049874">
    <property type="entry name" value="ROK_cs"/>
</dbReference>
<dbReference type="PANTHER" id="PTHR18964:SF173">
    <property type="entry name" value="GLUCOKINASE"/>
    <property type="match status" value="1"/>
</dbReference>
<organism evidence="2 5">
    <name type="scientific">Aeromicrobium tamlense</name>
    <dbReference type="NCBI Taxonomy" id="375541"/>
    <lineage>
        <taxon>Bacteria</taxon>
        <taxon>Bacillati</taxon>
        <taxon>Actinomycetota</taxon>
        <taxon>Actinomycetes</taxon>
        <taxon>Propionibacteriales</taxon>
        <taxon>Nocardioidaceae</taxon>
        <taxon>Aeromicrobium</taxon>
    </lineage>
</organism>
<dbReference type="InterPro" id="IPR036388">
    <property type="entry name" value="WH-like_DNA-bd_sf"/>
</dbReference>
<dbReference type="Gene3D" id="3.30.420.40">
    <property type="match status" value="2"/>
</dbReference>
<keyword evidence="4" id="KW-1185">Reference proteome</keyword>
<dbReference type="EMBL" id="JACBZN010000001">
    <property type="protein sequence ID" value="NYI39019.1"/>
    <property type="molecule type" value="Genomic_DNA"/>
</dbReference>
<dbReference type="SUPFAM" id="SSF46785">
    <property type="entry name" value="Winged helix' DNA-binding domain"/>
    <property type="match status" value="1"/>
</dbReference>
<dbReference type="EMBL" id="JACWMT010000004">
    <property type="protein sequence ID" value="MBD1271793.1"/>
    <property type="molecule type" value="Genomic_DNA"/>
</dbReference>
<dbReference type="InterPro" id="IPR036390">
    <property type="entry name" value="WH_DNA-bd_sf"/>
</dbReference>
<evidence type="ECO:0000313" key="3">
    <source>
        <dbReference type="EMBL" id="NYI39019.1"/>
    </source>
</evidence>
<dbReference type="SUPFAM" id="SSF53067">
    <property type="entry name" value="Actin-like ATPase domain"/>
    <property type="match status" value="1"/>
</dbReference>
<dbReference type="Proteomes" id="UP000587211">
    <property type="component" value="Unassembled WGS sequence"/>
</dbReference>
<dbReference type="InterPro" id="IPR043129">
    <property type="entry name" value="ATPase_NBD"/>
</dbReference>
<name>A0A8I0KN27_9ACTN</name>
<evidence type="ECO:0000313" key="4">
    <source>
        <dbReference type="Proteomes" id="UP000587211"/>
    </source>
</evidence>
<sequence>MATFDEGISETLSLLRRKGGMTRAEIVAETGLSRSGVNLRIDALLEGRLVTGSAREVATKGRPAEVFSFNSERGKLLAADVGATKFRAGLCNLGGDVESEIERPSDVTAGPEVLLASILECFESFLRDTGTDADEILGIGLSLPAPVKRGSGMSVNPPIMPLWNRFDVPAWFHERFASSPVFLEKDANAMAYGEARFSHPEADDLLLVKIGTGIGSGLIREGSLYRGADGAAGDLGHIPMTLPGDDEGPLCKCGNHGCLEARAGGWAILRDLQETGSTATSQDDLIAALASGDPTAVQLARRAGQVIGTAVATAVNLLNPRVVVLAGHLVAAGGDHLLPAIRERVYSRSLPLATSELSIVASSLHPREGLVGLAHLVSDGILEPAEIGRLVDRGGSA</sequence>
<accession>A0A8I0KN27</accession>
<reference evidence="3 4" key="1">
    <citation type="submission" date="2020-07" db="EMBL/GenBank/DDBJ databases">
        <title>Sequencing the genomes of 1000 actinobacteria strains.</title>
        <authorList>
            <person name="Klenk H.-P."/>
        </authorList>
    </citation>
    <scope>NUCLEOTIDE SEQUENCE [LARGE SCALE GENOMIC DNA]</scope>
    <source>
        <strain evidence="3 4">DSM 19087</strain>
    </source>
</reference>
<proteinExistence type="inferred from homology"/>
<comment type="caution">
    <text evidence="2">The sequence shown here is derived from an EMBL/GenBank/DDBJ whole genome shotgun (WGS) entry which is preliminary data.</text>
</comment>
<comment type="similarity">
    <text evidence="1">Belongs to the ROK (NagC/XylR) family.</text>
</comment>
<keyword evidence="3" id="KW-0418">Kinase</keyword>
<protein>
    <submittedName>
        <fullName evidence="3">NBD/HSP70 family sugar kinase</fullName>
    </submittedName>
    <submittedName>
        <fullName evidence="2">ROK family transcriptional regulator</fullName>
    </submittedName>
</protein>
<dbReference type="Proteomes" id="UP000659061">
    <property type="component" value="Unassembled WGS sequence"/>
</dbReference>
<evidence type="ECO:0000313" key="5">
    <source>
        <dbReference type="Proteomes" id="UP000659061"/>
    </source>
</evidence>
<dbReference type="PANTHER" id="PTHR18964">
    <property type="entry name" value="ROK (REPRESSOR, ORF, KINASE) FAMILY"/>
    <property type="match status" value="1"/>
</dbReference>
<keyword evidence="3" id="KW-0808">Transferase</keyword>
<evidence type="ECO:0000256" key="1">
    <source>
        <dbReference type="ARBA" id="ARBA00006479"/>
    </source>
</evidence>
<dbReference type="InterPro" id="IPR000600">
    <property type="entry name" value="ROK"/>
</dbReference>
<dbReference type="Pfam" id="PF13412">
    <property type="entry name" value="HTH_24"/>
    <property type="match status" value="1"/>
</dbReference>